<protein>
    <submittedName>
        <fullName evidence="1">Uncharacterized protein</fullName>
    </submittedName>
</protein>
<sequence>MTCYDSGSLKKQVRETHAKLTDVYVIF</sequence>
<reference evidence="1" key="1">
    <citation type="submission" date="2014-11" db="EMBL/GenBank/DDBJ databases">
        <authorList>
            <person name="Amaro Gonzalez C."/>
        </authorList>
    </citation>
    <scope>NUCLEOTIDE SEQUENCE</scope>
</reference>
<dbReference type="AlphaFoldDB" id="A0A0E9UV59"/>
<proteinExistence type="predicted"/>
<name>A0A0E9UV59_ANGAN</name>
<reference evidence="1" key="2">
    <citation type="journal article" date="2015" name="Fish Shellfish Immunol.">
        <title>Early steps in the European eel (Anguilla anguilla)-Vibrio vulnificus interaction in the gills: Role of the RtxA13 toxin.</title>
        <authorList>
            <person name="Callol A."/>
            <person name="Pajuelo D."/>
            <person name="Ebbesson L."/>
            <person name="Teles M."/>
            <person name="MacKenzie S."/>
            <person name="Amaro C."/>
        </authorList>
    </citation>
    <scope>NUCLEOTIDE SEQUENCE</scope>
</reference>
<organism evidence="1">
    <name type="scientific">Anguilla anguilla</name>
    <name type="common">European freshwater eel</name>
    <name type="synonym">Muraena anguilla</name>
    <dbReference type="NCBI Taxonomy" id="7936"/>
    <lineage>
        <taxon>Eukaryota</taxon>
        <taxon>Metazoa</taxon>
        <taxon>Chordata</taxon>
        <taxon>Craniata</taxon>
        <taxon>Vertebrata</taxon>
        <taxon>Euteleostomi</taxon>
        <taxon>Actinopterygii</taxon>
        <taxon>Neopterygii</taxon>
        <taxon>Teleostei</taxon>
        <taxon>Anguilliformes</taxon>
        <taxon>Anguillidae</taxon>
        <taxon>Anguilla</taxon>
    </lineage>
</organism>
<accession>A0A0E9UV59</accession>
<dbReference type="EMBL" id="GBXM01038926">
    <property type="protein sequence ID" value="JAH69651.1"/>
    <property type="molecule type" value="Transcribed_RNA"/>
</dbReference>
<evidence type="ECO:0000313" key="1">
    <source>
        <dbReference type="EMBL" id="JAH69651.1"/>
    </source>
</evidence>